<evidence type="ECO:0000256" key="1">
    <source>
        <dbReference type="SAM" id="MobiDB-lite"/>
    </source>
</evidence>
<gene>
    <name evidence="3" type="ORF">BN626_01894</name>
</gene>
<dbReference type="InterPro" id="IPR025246">
    <property type="entry name" value="IS30-like_HTH"/>
</dbReference>
<proteinExistence type="predicted"/>
<comment type="caution">
    <text evidence="3">The sequence shown here is derived from an EMBL/GenBank/DDBJ whole genome shotgun (WGS) entry which is preliminary data.</text>
</comment>
<feature type="region of interest" description="Disordered" evidence="1">
    <location>
        <begin position="74"/>
        <end position="93"/>
    </location>
</feature>
<dbReference type="Proteomes" id="UP000018162">
    <property type="component" value="Unassembled WGS sequence"/>
</dbReference>
<reference evidence="3" key="1">
    <citation type="submission" date="2012-11" db="EMBL/GenBank/DDBJ databases">
        <title>Dependencies among metagenomic species, viruses, plasmids and units of genetic variation.</title>
        <authorList>
            <person name="Nielsen H.B."/>
            <person name="Almeida M."/>
            <person name="Juncker A.S."/>
            <person name="Rasmussen S."/>
            <person name="Li J."/>
            <person name="Sunagawa S."/>
            <person name="Plichta D."/>
            <person name="Gautier L."/>
            <person name="Le Chatelier E."/>
            <person name="Peletier E."/>
            <person name="Bonde I."/>
            <person name="Nielsen T."/>
            <person name="Manichanh C."/>
            <person name="Arumugam M."/>
            <person name="Batto J."/>
            <person name="Santos M.B.Q.D."/>
            <person name="Blom N."/>
            <person name="Borruel N."/>
            <person name="Burgdorf K.S."/>
            <person name="Boumezbeur F."/>
            <person name="Casellas F."/>
            <person name="Dore J."/>
            <person name="Guarner F."/>
            <person name="Hansen T."/>
            <person name="Hildebrand F."/>
            <person name="Kaas R.S."/>
            <person name="Kennedy S."/>
            <person name="Kristiansen K."/>
            <person name="Kultima J.R."/>
            <person name="Leonard P."/>
            <person name="Levenez F."/>
            <person name="Lund O."/>
            <person name="Moumen B."/>
            <person name="Le Paslier D."/>
            <person name="Pons N."/>
            <person name="Pedersen O."/>
            <person name="Prifti E."/>
            <person name="Qin J."/>
            <person name="Raes J."/>
            <person name="Tap J."/>
            <person name="Tims S."/>
            <person name="Ussery D.W."/>
            <person name="Yamada T."/>
            <person name="MetaHit consortium"/>
            <person name="Renault P."/>
            <person name="Sicheritz-Ponten T."/>
            <person name="Bork P."/>
            <person name="Wang J."/>
            <person name="Brunak S."/>
            <person name="Ehrlich S.D."/>
        </authorList>
    </citation>
    <scope>NUCLEOTIDE SEQUENCE [LARGE SCALE GENOMIC DNA]</scope>
</reference>
<dbReference type="Pfam" id="PF13936">
    <property type="entry name" value="HTH_38"/>
    <property type="match status" value="1"/>
</dbReference>
<dbReference type="SUPFAM" id="SSF46689">
    <property type="entry name" value="Homeodomain-like"/>
    <property type="match status" value="1"/>
</dbReference>
<protein>
    <recommendedName>
        <fullName evidence="2">Transposase IS30-like HTH domain-containing protein</fullName>
    </recommendedName>
</protein>
<accession>R6TS32</accession>
<dbReference type="InterPro" id="IPR009057">
    <property type="entry name" value="Homeodomain-like_sf"/>
</dbReference>
<dbReference type="AlphaFoldDB" id="R6TS32"/>
<name>R6TS32_9FIRM</name>
<sequence>MSGYRYLTLADRQTLEALYLEGDRVQDIADQIGVHVATVYKELKRGETGGLDRNMRREYSATLAQRRLAENFKRRGRKTDEADRSDLAEAVKV</sequence>
<organism evidence="3 4">
    <name type="scientific">Agathobacter rectalis CAG:36</name>
    <dbReference type="NCBI Taxonomy" id="1263079"/>
    <lineage>
        <taxon>Bacteria</taxon>
        <taxon>Bacillati</taxon>
        <taxon>Bacillota</taxon>
        <taxon>Clostridia</taxon>
        <taxon>Lachnospirales</taxon>
        <taxon>Lachnospiraceae</taxon>
        <taxon>Agathobacter</taxon>
    </lineage>
</organism>
<evidence type="ECO:0000313" key="4">
    <source>
        <dbReference type="Proteomes" id="UP000018162"/>
    </source>
</evidence>
<evidence type="ECO:0000313" key="3">
    <source>
        <dbReference type="EMBL" id="CDC74970.1"/>
    </source>
</evidence>
<evidence type="ECO:0000259" key="2">
    <source>
        <dbReference type="Pfam" id="PF13936"/>
    </source>
</evidence>
<dbReference type="Gene3D" id="1.10.10.60">
    <property type="entry name" value="Homeodomain-like"/>
    <property type="match status" value="1"/>
</dbReference>
<feature type="domain" description="Transposase IS30-like HTH" evidence="2">
    <location>
        <begin position="4"/>
        <end position="46"/>
    </location>
</feature>
<dbReference type="EMBL" id="CBFV010000090">
    <property type="protein sequence ID" value="CDC74970.1"/>
    <property type="molecule type" value="Genomic_DNA"/>
</dbReference>